<dbReference type="AlphaFoldDB" id="A0A7L5DTQ2"/>
<keyword evidence="2 5" id="KW-0223">Dioxygenase</keyword>
<dbReference type="RefSeq" id="WP_169551939.1">
    <property type="nucleotide sequence ID" value="NZ_CP051677.1"/>
</dbReference>
<accession>A0A7L5DTQ2</accession>
<evidence type="ECO:0000256" key="1">
    <source>
        <dbReference type="ARBA" id="ARBA00007825"/>
    </source>
</evidence>
<evidence type="ECO:0000313" key="6">
    <source>
        <dbReference type="Proteomes" id="UP000501128"/>
    </source>
</evidence>
<name>A0A7L5DTQ2_9BACT</name>
<evidence type="ECO:0000259" key="4">
    <source>
        <dbReference type="Pfam" id="PF00775"/>
    </source>
</evidence>
<dbReference type="KEGG" id="srho:HH216_17350"/>
<proteinExistence type="inferred from homology"/>
<dbReference type="Proteomes" id="UP000501128">
    <property type="component" value="Chromosome"/>
</dbReference>
<dbReference type="Gene3D" id="2.60.130.10">
    <property type="entry name" value="Aromatic compound dioxygenase"/>
    <property type="match status" value="1"/>
</dbReference>
<dbReference type="SUPFAM" id="SSF49482">
    <property type="entry name" value="Aromatic compound dioxygenase"/>
    <property type="match status" value="1"/>
</dbReference>
<dbReference type="EMBL" id="CP051677">
    <property type="protein sequence ID" value="QJD79978.1"/>
    <property type="molecule type" value="Genomic_DNA"/>
</dbReference>
<evidence type="ECO:0000313" key="5">
    <source>
        <dbReference type="EMBL" id="QJD79978.1"/>
    </source>
</evidence>
<protein>
    <submittedName>
        <fullName evidence="5">Protocatechuate 3,4-dioxygenase subunit alpha</fullName>
        <ecNumber evidence="5">1.13.11.3</ecNumber>
    </submittedName>
</protein>
<dbReference type="GO" id="GO:0008199">
    <property type="term" value="F:ferric iron binding"/>
    <property type="evidence" value="ECO:0007669"/>
    <property type="project" value="InterPro"/>
</dbReference>
<gene>
    <name evidence="5" type="primary">pcaG</name>
    <name evidence="5" type="ORF">HH216_17350</name>
</gene>
<dbReference type="PANTHER" id="PTHR33711">
    <property type="entry name" value="DIOXYGENASE, PUTATIVE (AFU_ORTHOLOGUE AFUA_2G02910)-RELATED"/>
    <property type="match status" value="1"/>
</dbReference>
<feature type="domain" description="Intradiol ring-cleavage dioxygenases" evidence="4">
    <location>
        <begin position="41"/>
        <end position="192"/>
    </location>
</feature>
<reference evidence="5 6" key="1">
    <citation type="submission" date="2020-04" db="EMBL/GenBank/DDBJ databases">
        <title>Genome sequencing of novel species.</title>
        <authorList>
            <person name="Heo J."/>
            <person name="Kim S.-J."/>
            <person name="Kim J.-S."/>
            <person name="Hong S.-B."/>
            <person name="Kwon S.-W."/>
        </authorList>
    </citation>
    <scope>NUCLEOTIDE SEQUENCE [LARGE SCALE GENOMIC DNA]</scope>
    <source>
        <strain evidence="5 6">CJU-R4</strain>
    </source>
</reference>
<dbReference type="Pfam" id="PF00775">
    <property type="entry name" value="Dioxygenase_C"/>
    <property type="match status" value="1"/>
</dbReference>
<keyword evidence="3 5" id="KW-0560">Oxidoreductase</keyword>
<comment type="similarity">
    <text evidence="1">Belongs to the intradiol ring-cleavage dioxygenase family.</text>
</comment>
<keyword evidence="6" id="KW-1185">Reference proteome</keyword>
<dbReference type="InterPro" id="IPR000627">
    <property type="entry name" value="Intradiol_dOase_C"/>
</dbReference>
<evidence type="ECO:0000256" key="2">
    <source>
        <dbReference type="ARBA" id="ARBA00022964"/>
    </source>
</evidence>
<dbReference type="EC" id="1.13.11.3" evidence="5"/>
<sequence>MEQLRQTPSQTVGPFFAYSLTAKQYDYPYDSLTDEALVGPDAPGPRIYITGTLYDGQGAPIPDAIVELWQADPQGHHRTTSIDTNTNASNRRGFVGFGRMGTGTMAPGQFRFTTLKPGAIDATSAPHIDVILMMRGSLRTLFTRLYFDDEAEANDRDPLFQTIPADRRATLLARKRTVNDETEYVFDIHMQGPDETVFFDL</sequence>
<dbReference type="InterPro" id="IPR050770">
    <property type="entry name" value="Intradiol_RC_Dioxygenase"/>
</dbReference>
<dbReference type="NCBIfam" id="TIGR02423">
    <property type="entry name" value="protocat_alph"/>
    <property type="match status" value="1"/>
</dbReference>
<dbReference type="InterPro" id="IPR015889">
    <property type="entry name" value="Intradiol_dOase_core"/>
</dbReference>
<dbReference type="GO" id="GO:0018578">
    <property type="term" value="F:protocatechuate 3,4-dioxygenase activity"/>
    <property type="evidence" value="ECO:0007669"/>
    <property type="project" value="UniProtKB-EC"/>
</dbReference>
<evidence type="ECO:0000256" key="3">
    <source>
        <dbReference type="ARBA" id="ARBA00023002"/>
    </source>
</evidence>
<organism evidence="5 6">
    <name type="scientific">Spirosoma rhododendri</name>
    <dbReference type="NCBI Taxonomy" id="2728024"/>
    <lineage>
        <taxon>Bacteria</taxon>
        <taxon>Pseudomonadati</taxon>
        <taxon>Bacteroidota</taxon>
        <taxon>Cytophagia</taxon>
        <taxon>Cytophagales</taxon>
        <taxon>Cytophagaceae</taxon>
        <taxon>Spirosoma</taxon>
    </lineage>
</organism>
<dbReference type="PANTHER" id="PTHR33711:SF9">
    <property type="entry name" value="PROTOCATECHUATE 3,4-DIOXYGENASE ALPHA CHAIN"/>
    <property type="match status" value="1"/>
</dbReference>
<dbReference type="InterPro" id="IPR012786">
    <property type="entry name" value="Protocat_dOase_a"/>
</dbReference>